<gene>
    <name evidence="2" type="ORF">BS47DRAFT_954172</name>
</gene>
<dbReference type="PANTHER" id="PTHR13318:SF95">
    <property type="entry name" value="F-BOX PROTEIN YLR352W"/>
    <property type="match status" value="1"/>
</dbReference>
<accession>A0A9P6AYB1</accession>
<feature type="region of interest" description="Disordered" evidence="1">
    <location>
        <begin position="1"/>
        <end position="34"/>
    </location>
</feature>
<reference evidence="2" key="1">
    <citation type="journal article" date="2020" name="Nat. Commun.">
        <title>Large-scale genome sequencing of mycorrhizal fungi provides insights into the early evolution of symbiotic traits.</title>
        <authorList>
            <person name="Miyauchi S."/>
            <person name="Kiss E."/>
            <person name="Kuo A."/>
            <person name="Drula E."/>
            <person name="Kohler A."/>
            <person name="Sanchez-Garcia M."/>
            <person name="Morin E."/>
            <person name="Andreopoulos B."/>
            <person name="Barry K.W."/>
            <person name="Bonito G."/>
            <person name="Buee M."/>
            <person name="Carver A."/>
            <person name="Chen C."/>
            <person name="Cichocki N."/>
            <person name="Clum A."/>
            <person name="Culley D."/>
            <person name="Crous P.W."/>
            <person name="Fauchery L."/>
            <person name="Girlanda M."/>
            <person name="Hayes R.D."/>
            <person name="Keri Z."/>
            <person name="LaButti K."/>
            <person name="Lipzen A."/>
            <person name="Lombard V."/>
            <person name="Magnuson J."/>
            <person name="Maillard F."/>
            <person name="Murat C."/>
            <person name="Nolan M."/>
            <person name="Ohm R.A."/>
            <person name="Pangilinan J."/>
            <person name="Pereira M.F."/>
            <person name="Perotto S."/>
            <person name="Peter M."/>
            <person name="Pfister S."/>
            <person name="Riley R."/>
            <person name="Sitrit Y."/>
            <person name="Stielow J.B."/>
            <person name="Szollosi G."/>
            <person name="Zifcakova L."/>
            <person name="Stursova M."/>
            <person name="Spatafora J.W."/>
            <person name="Tedersoo L."/>
            <person name="Vaario L.M."/>
            <person name="Yamada A."/>
            <person name="Yan M."/>
            <person name="Wang P."/>
            <person name="Xu J."/>
            <person name="Bruns T."/>
            <person name="Baldrian P."/>
            <person name="Vilgalys R."/>
            <person name="Dunand C."/>
            <person name="Henrissat B."/>
            <person name="Grigoriev I.V."/>
            <person name="Hibbett D."/>
            <person name="Nagy L.G."/>
            <person name="Martin F.M."/>
        </authorList>
    </citation>
    <scope>NUCLEOTIDE SEQUENCE</scope>
    <source>
        <strain evidence="2">UP504</strain>
    </source>
</reference>
<dbReference type="InterPro" id="IPR032675">
    <property type="entry name" value="LRR_dom_sf"/>
</dbReference>
<protein>
    <recommendedName>
        <fullName evidence="4">RNI-like protein</fullName>
    </recommendedName>
</protein>
<dbReference type="GO" id="GO:0019005">
    <property type="term" value="C:SCF ubiquitin ligase complex"/>
    <property type="evidence" value="ECO:0007669"/>
    <property type="project" value="TreeGrafter"/>
</dbReference>
<dbReference type="GO" id="GO:0031146">
    <property type="term" value="P:SCF-dependent proteasomal ubiquitin-dependent protein catabolic process"/>
    <property type="evidence" value="ECO:0007669"/>
    <property type="project" value="TreeGrafter"/>
</dbReference>
<comment type="caution">
    <text evidence="2">The sequence shown here is derived from an EMBL/GenBank/DDBJ whole genome shotgun (WGS) entry which is preliminary data.</text>
</comment>
<dbReference type="PANTHER" id="PTHR13318">
    <property type="entry name" value="PARTNER OF PAIRED, ISOFORM B-RELATED"/>
    <property type="match status" value="1"/>
</dbReference>
<evidence type="ECO:0000256" key="1">
    <source>
        <dbReference type="SAM" id="MobiDB-lite"/>
    </source>
</evidence>
<dbReference type="Proteomes" id="UP000886523">
    <property type="component" value="Unassembled WGS sequence"/>
</dbReference>
<dbReference type="SMART" id="SM00367">
    <property type="entry name" value="LRR_CC"/>
    <property type="match status" value="3"/>
</dbReference>
<keyword evidence="3" id="KW-1185">Reference proteome</keyword>
<evidence type="ECO:0000313" key="3">
    <source>
        <dbReference type="Proteomes" id="UP000886523"/>
    </source>
</evidence>
<dbReference type="InterPro" id="IPR006553">
    <property type="entry name" value="Leu-rich_rpt_Cys-con_subtyp"/>
</dbReference>
<dbReference type="SUPFAM" id="SSF52047">
    <property type="entry name" value="RNI-like"/>
    <property type="match status" value="1"/>
</dbReference>
<proteinExistence type="predicted"/>
<dbReference type="Gene3D" id="3.80.10.10">
    <property type="entry name" value="Ribonuclease Inhibitor"/>
    <property type="match status" value="1"/>
</dbReference>
<dbReference type="AlphaFoldDB" id="A0A9P6AYB1"/>
<dbReference type="EMBL" id="MU128970">
    <property type="protein sequence ID" value="KAF9513600.1"/>
    <property type="molecule type" value="Genomic_DNA"/>
</dbReference>
<name>A0A9P6AYB1_9AGAM</name>
<dbReference type="OrthoDB" id="550575at2759"/>
<evidence type="ECO:0000313" key="2">
    <source>
        <dbReference type="EMBL" id="KAF9513600.1"/>
    </source>
</evidence>
<organism evidence="2 3">
    <name type="scientific">Hydnum rufescens UP504</name>
    <dbReference type="NCBI Taxonomy" id="1448309"/>
    <lineage>
        <taxon>Eukaryota</taxon>
        <taxon>Fungi</taxon>
        <taxon>Dikarya</taxon>
        <taxon>Basidiomycota</taxon>
        <taxon>Agaricomycotina</taxon>
        <taxon>Agaricomycetes</taxon>
        <taxon>Cantharellales</taxon>
        <taxon>Hydnaceae</taxon>
        <taxon>Hydnum</taxon>
    </lineage>
</organism>
<sequence length="524" mass="57186">MTSKRKGTSSTSSAKRQRVFELGAPTEDDKQFQPTISSSGWSVRTVKRPLPMSLGAMAARVFAKNLSALYDGEHVQESIRRQLQLLPETIASRLFAVLKEVRPRMLSHAFITAYFLRGDNISLSNDLTQVNKHTIQSISRAGESLRRLELRDLAEIGDATFASIFQKLPHLEILVLRGCTKVSDKTVNSIALSCPLLKVANLSYTTPSTTALTRLLTCCTNIEILKLAGVPKLTASFLGTLGTIVTATGARVGSKLRTLKLRLIKTLDIPFEALLLTLPHLTTLDVSFTDLQHLPTTFPDDPDEYPTHMSKLSLLSTPIKVSLLPPLIARFSHLRTLSLGALGGQSTPTLRDDTLEELTLVLRDFRELENISLVGNAKLGFGTRGKQALASFVKEVGRRCLSLSLASIPMLKSSALEGLLPQPTVLSEDAEAASVTPYDSPSTLRDLNICNTAIGDEAVPYIASCTSLSRLVVSGTKFSSEGIMEIIDGCTLLEHIDLTACRGVKITDRRRFFEVREHLCSATA</sequence>
<evidence type="ECO:0008006" key="4">
    <source>
        <dbReference type="Google" id="ProtNLM"/>
    </source>
</evidence>